<dbReference type="RefSeq" id="XP_008602513.1">
    <property type="nucleotide sequence ID" value="XM_008604291.1"/>
</dbReference>
<dbReference type="GeneID" id="19892206"/>
<name>J4UGC1_BEAB2</name>
<evidence type="ECO:0000313" key="2">
    <source>
        <dbReference type="EMBL" id="EJP61857.1"/>
    </source>
</evidence>
<dbReference type="OrthoDB" id="5151879at2759"/>
<dbReference type="HOGENOM" id="CLU_924349_0_0_1"/>
<sequence length="301" mass="33880">MALTSQPTQAHGSVGPKRRLDSQNNAAPKRKKYEPRHGGKATRPLTSGELLWGPRYTKSLYCSETDKEIFGIRFDKKLDEKSAEKRSSCQAGRLNSVEELKYYGDLRLNAIVALLGSFGLRPWKRGRGRKLQLRYGHSISVVATDGVFQVPATGSLVAVADIVNMRHRREKHSLALWPQANGEKKEDREHRAKEALRIRPRIVEEDAQIALMMISTVKEMLRSGEQNGTGAWARVISLGSDQIFLYRSWISRQFVETFDAGAGFTIEYRSVPLKQKRQVLDQLECLLAERASSSDQHGGTD</sequence>
<gene>
    <name evidence="2" type="ORF">BBA_09194</name>
</gene>
<organism evidence="2 3">
    <name type="scientific">Beauveria bassiana (strain ARSEF 2860)</name>
    <name type="common">White muscardine disease fungus</name>
    <name type="synonym">Tritirachium shiotae</name>
    <dbReference type="NCBI Taxonomy" id="655819"/>
    <lineage>
        <taxon>Eukaryota</taxon>
        <taxon>Fungi</taxon>
        <taxon>Dikarya</taxon>
        <taxon>Ascomycota</taxon>
        <taxon>Pezizomycotina</taxon>
        <taxon>Sordariomycetes</taxon>
        <taxon>Hypocreomycetidae</taxon>
        <taxon>Hypocreales</taxon>
        <taxon>Cordycipitaceae</taxon>
        <taxon>Beauveria</taxon>
    </lineage>
</organism>
<feature type="region of interest" description="Disordered" evidence="1">
    <location>
        <begin position="1"/>
        <end position="46"/>
    </location>
</feature>
<proteinExistence type="predicted"/>
<dbReference type="AlphaFoldDB" id="J4UGC1"/>
<dbReference type="Proteomes" id="UP000002762">
    <property type="component" value="Unassembled WGS sequence"/>
</dbReference>
<protein>
    <submittedName>
        <fullName evidence="2">Uncharacterized protein</fullName>
    </submittedName>
</protein>
<dbReference type="EMBL" id="JH725196">
    <property type="protein sequence ID" value="EJP61857.1"/>
    <property type="molecule type" value="Genomic_DNA"/>
</dbReference>
<evidence type="ECO:0000313" key="3">
    <source>
        <dbReference type="Proteomes" id="UP000002762"/>
    </source>
</evidence>
<evidence type="ECO:0000256" key="1">
    <source>
        <dbReference type="SAM" id="MobiDB-lite"/>
    </source>
</evidence>
<keyword evidence="3" id="KW-1185">Reference proteome</keyword>
<feature type="compositionally biased region" description="Basic residues" evidence="1">
    <location>
        <begin position="28"/>
        <end position="40"/>
    </location>
</feature>
<feature type="compositionally biased region" description="Polar residues" evidence="1">
    <location>
        <begin position="1"/>
        <end position="11"/>
    </location>
</feature>
<accession>J4UGC1</accession>
<reference evidence="2 3" key="1">
    <citation type="journal article" date="2012" name="Sci. Rep.">
        <title>Genomic perspectives on the evolution of fungal entomopathogenicity in Beauveria bassiana.</title>
        <authorList>
            <person name="Xiao G."/>
            <person name="Ying S.H."/>
            <person name="Zheng P."/>
            <person name="Wang Z.L."/>
            <person name="Zhang S."/>
            <person name="Xie X.Q."/>
            <person name="Shang Y."/>
            <person name="St Leger R.J."/>
            <person name="Zhao G.P."/>
            <person name="Wang C."/>
            <person name="Feng M.G."/>
        </authorList>
    </citation>
    <scope>NUCLEOTIDE SEQUENCE [LARGE SCALE GENOMIC DNA]</scope>
    <source>
        <strain evidence="2 3">ARSEF 2860</strain>
    </source>
</reference>
<dbReference type="InParanoid" id="J4UGC1"/>